<evidence type="ECO:0000256" key="2">
    <source>
        <dbReference type="ARBA" id="ARBA00022771"/>
    </source>
</evidence>
<dbReference type="PROSITE" id="PS50089">
    <property type="entry name" value="ZF_RING_2"/>
    <property type="match status" value="1"/>
</dbReference>
<dbReference type="PANTHER" id="PTHR45931">
    <property type="entry name" value="SI:CH211-59O9.10"/>
    <property type="match status" value="1"/>
</dbReference>
<reference evidence="6" key="1">
    <citation type="submission" date="2022-07" db="EMBL/GenBank/DDBJ databases">
        <authorList>
            <person name="Macas J."/>
            <person name="Novak P."/>
            <person name="Neumann P."/>
        </authorList>
    </citation>
    <scope>NUCLEOTIDE SEQUENCE</scope>
</reference>
<evidence type="ECO:0000256" key="4">
    <source>
        <dbReference type="PROSITE-ProRule" id="PRU00175"/>
    </source>
</evidence>
<dbReference type="InterPro" id="IPR051834">
    <property type="entry name" value="RING_finger_E3_ligase"/>
</dbReference>
<keyword evidence="7" id="KW-1185">Reference proteome</keyword>
<dbReference type="GO" id="GO:0005634">
    <property type="term" value="C:nucleus"/>
    <property type="evidence" value="ECO:0007669"/>
    <property type="project" value="TreeGrafter"/>
</dbReference>
<dbReference type="CDD" id="cd16454">
    <property type="entry name" value="RING-H2_PA-TM-RING"/>
    <property type="match status" value="1"/>
</dbReference>
<dbReference type="Proteomes" id="UP001152523">
    <property type="component" value="Unassembled WGS sequence"/>
</dbReference>
<dbReference type="GO" id="GO:0006511">
    <property type="term" value="P:ubiquitin-dependent protein catabolic process"/>
    <property type="evidence" value="ECO:0007669"/>
    <property type="project" value="TreeGrafter"/>
</dbReference>
<proteinExistence type="predicted"/>
<evidence type="ECO:0000259" key="5">
    <source>
        <dbReference type="PROSITE" id="PS50089"/>
    </source>
</evidence>
<dbReference type="SUPFAM" id="SSF57850">
    <property type="entry name" value="RING/U-box"/>
    <property type="match status" value="1"/>
</dbReference>
<gene>
    <name evidence="6" type="ORF">CEPIT_LOCUS13345</name>
</gene>
<dbReference type="Pfam" id="PF13639">
    <property type="entry name" value="zf-RING_2"/>
    <property type="match status" value="1"/>
</dbReference>
<keyword evidence="3" id="KW-0862">Zinc</keyword>
<name>A0AAV0DEQ7_9ASTE</name>
<dbReference type="EMBL" id="CAMAPF010000084">
    <property type="protein sequence ID" value="CAH9095625.1"/>
    <property type="molecule type" value="Genomic_DNA"/>
</dbReference>
<protein>
    <recommendedName>
        <fullName evidence="5">RING-type domain-containing protein</fullName>
    </recommendedName>
</protein>
<dbReference type="PANTHER" id="PTHR45931:SF3">
    <property type="entry name" value="RING ZINC FINGER-CONTAINING PROTEIN"/>
    <property type="match status" value="1"/>
</dbReference>
<dbReference type="InterPro" id="IPR013083">
    <property type="entry name" value="Znf_RING/FYVE/PHD"/>
</dbReference>
<keyword evidence="1" id="KW-0479">Metal-binding</keyword>
<feature type="domain" description="RING-type" evidence="5">
    <location>
        <begin position="158"/>
        <end position="201"/>
    </location>
</feature>
<keyword evidence="2 4" id="KW-0863">Zinc-finger</keyword>
<evidence type="ECO:0000256" key="3">
    <source>
        <dbReference type="ARBA" id="ARBA00022833"/>
    </source>
</evidence>
<dbReference type="SMART" id="SM00184">
    <property type="entry name" value="RING"/>
    <property type="match status" value="1"/>
</dbReference>
<evidence type="ECO:0000256" key="1">
    <source>
        <dbReference type="ARBA" id="ARBA00022723"/>
    </source>
</evidence>
<evidence type="ECO:0000313" key="7">
    <source>
        <dbReference type="Proteomes" id="UP001152523"/>
    </source>
</evidence>
<dbReference type="Gene3D" id="3.30.40.10">
    <property type="entry name" value="Zinc/RING finger domain, C3HC4 (zinc finger)"/>
    <property type="match status" value="1"/>
</dbReference>
<comment type="caution">
    <text evidence="6">The sequence shown here is derived from an EMBL/GenBank/DDBJ whole genome shotgun (WGS) entry which is preliminary data.</text>
</comment>
<dbReference type="GO" id="GO:0061630">
    <property type="term" value="F:ubiquitin protein ligase activity"/>
    <property type="evidence" value="ECO:0007669"/>
    <property type="project" value="TreeGrafter"/>
</dbReference>
<dbReference type="GO" id="GO:0008270">
    <property type="term" value="F:zinc ion binding"/>
    <property type="evidence" value="ECO:0007669"/>
    <property type="project" value="UniProtKB-KW"/>
</dbReference>
<organism evidence="6 7">
    <name type="scientific">Cuscuta epithymum</name>
    <dbReference type="NCBI Taxonomy" id="186058"/>
    <lineage>
        <taxon>Eukaryota</taxon>
        <taxon>Viridiplantae</taxon>
        <taxon>Streptophyta</taxon>
        <taxon>Embryophyta</taxon>
        <taxon>Tracheophyta</taxon>
        <taxon>Spermatophyta</taxon>
        <taxon>Magnoliopsida</taxon>
        <taxon>eudicotyledons</taxon>
        <taxon>Gunneridae</taxon>
        <taxon>Pentapetalae</taxon>
        <taxon>asterids</taxon>
        <taxon>lamiids</taxon>
        <taxon>Solanales</taxon>
        <taxon>Convolvulaceae</taxon>
        <taxon>Cuscuteae</taxon>
        <taxon>Cuscuta</taxon>
        <taxon>Cuscuta subgen. Cuscuta</taxon>
    </lineage>
</organism>
<accession>A0AAV0DEQ7</accession>
<dbReference type="AlphaFoldDB" id="A0AAV0DEQ7"/>
<sequence>MAAPRIRHMGLTIMEDPTHGELRIRMITKAMTGSQPVTVRDVSDAFNVNPQLFYSSPGNASSEISVVLATTFAAIPASARKIAREIVRFARRLICIGGEARFGLSLSINLKCTLRSPPLPLSVPEISVGPGLSKTEASRLKRKRFNGENKSEADAEVCSVCLGEHKEGDVITPLGPSCSHRFHNKCIVKWLKRKPTCPVCRSTIVV</sequence>
<dbReference type="InterPro" id="IPR001841">
    <property type="entry name" value="Znf_RING"/>
</dbReference>
<evidence type="ECO:0000313" key="6">
    <source>
        <dbReference type="EMBL" id="CAH9095625.1"/>
    </source>
</evidence>